<keyword evidence="3" id="KW-0677">Repeat</keyword>
<dbReference type="SUPFAM" id="SSF52047">
    <property type="entry name" value="RNI-like"/>
    <property type="match status" value="1"/>
</dbReference>
<dbReference type="PANTHER" id="PTHR24113:SF12">
    <property type="entry name" value="RAN GTPASE-ACTIVATING PROTEIN 1"/>
    <property type="match status" value="1"/>
</dbReference>
<dbReference type="Pfam" id="PF13516">
    <property type="entry name" value="LRR_6"/>
    <property type="match status" value="1"/>
</dbReference>
<reference evidence="4" key="1">
    <citation type="submission" date="2020-07" db="EMBL/GenBank/DDBJ databases">
        <title>Draft Genome Sequence of a Deep-Sea Yeast, Naganishia (Cryptococcus) liquefaciens strain N6.</title>
        <authorList>
            <person name="Han Y.W."/>
            <person name="Kajitani R."/>
            <person name="Morimoto H."/>
            <person name="Parhat M."/>
            <person name="Tsubouchi H."/>
            <person name="Bakenova O."/>
            <person name="Ogata M."/>
            <person name="Argunhan B."/>
            <person name="Aoki R."/>
            <person name="Kajiwara S."/>
            <person name="Itoh T."/>
            <person name="Iwasaki H."/>
        </authorList>
    </citation>
    <scope>NUCLEOTIDE SEQUENCE</scope>
    <source>
        <strain evidence="4">N6</strain>
    </source>
</reference>
<accession>A0A8H3TNK7</accession>
<dbReference type="InterPro" id="IPR032675">
    <property type="entry name" value="LRR_dom_sf"/>
</dbReference>
<dbReference type="GO" id="GO:0005634">
    <property type="term" value="C:nucleus"/>
    <property type="evidence" value="ECO:0007669"/>
    <property type="project" value="TreeGrafter"/>
</dbReference>
<dbReference type="EMBL" id="BLZA01000007">
    <property type="protein sequence ID" value="GHJ84451.1"/>
    <property type="molecule type" value="Genomic_DNA"/>
</dbReference>
<dbReference type="InterPro" id="IPR001611">
    <property type="entry name" value="Leu-rich_rpt"/>
</dbReference>
<gene>
    <name evidence="4" type="ORF">NliqN6_0853</name>
</gene>
<keyword evidence="2" id="KW-0433">Leucine-rich repeat</keyword>
<evidence type="ECO:0000256" key="3">
    <source>
        <dbReference type="ARBA" id="ARBA00022737"/>
    </source>
</evidence>
<dbReference type="AlphaFoldDB" id="A0A8H3TNK7"/>
<evidence type="ECO:0008006" key="6">
    <source>
        <dbReference type="Google" id="ProtNLM"/>
    </source>
</evidence>
<protein>
    <recommendedName>
        <fullName evidence="6">RNI-like protein</fullName>
    </recommendedName>
</protein>
<organism evidence="4 5">
    <name type="scientific">Naganishia liquefaciens</name>
    <dbReference type="NCBI Taxonomy" id="104408"/>
    <lineage>
        <taxon>Eukaryota</taxon>
        <taxon>Fungi</taxon>
        <taxon>Dikarya</taxon>
        <taxon>Basidiomycota</taxon>
        <taxon>Agaricomycotina</taxon>
        <taxon>Tremellomycetes</taxon>
        <taxon>Filobasidiales</taxon>
        <taxon>Filobasidiaceae</taxon>
        <taxon>Naganishia</taxon>
    </lineage>
</organism>
<proteinExistence type="predicted"/>
<dbReference type="Gene3D" id="3.80.10.10">
    <property type="entry name" value="Ribonuclease Inhibitor"/>
    <property type="match status" value="1"/>
</dbReference>
<dbReference type="GO" id="GO:0006913">
    <property type="term" value="P:nucleocytoplasmic transport"/>
    <property type="evidence" value="ECO:0007669"/>
    <property type="project" value="TreeGrafter"/>
</dbReference>
<dbReference type="GO" id="GO:0031267">
    <property type="term" value="F:small GTPase binding"/>
    <property type="evidence" value="ECO:0007669"/>
    <property type="project" value="TreeGrafter"/>
</dbReference>
<dbReference type="Proteomes" id="UP000620104">
    <property type="component" value="Unassembled WGS sequence"/>
</dbReference>
<comment type="caution">
    <text evidence="4">The sequence shown here is derived from an EMBL/GenBank/DDBJ whole genome shotgun (WGS) entry which is preliminary data.</text>
</comment>
<dbReference type="PANTHER" id="PTHR24113">
    <property type="entry name" value="RAN GTPASE-ACTIVATING PROTEIN 1"/>
    <property type="match status" value="1"/>
</dbReference>
<dbReference type="GO" id="GO:0005096">
    <property type="term" value="F:GTPase activator activity"/>
    <property type="evidence" value="ECO:0007669"/>
    <property type="project" value="UniProtKB-KW"/>
</dbReference>
<dbReference type="InterPro" id="IPR027038">
    <property type="entry name" value="RanGap"/>
</dbReference>
<sequence length="572" mass="63623">MSELFLHDQGLSGVEGAQIILDSMNPDIVELSVGHNRLGSSGCSYLFQALTAAKADSGSSVYDRNSESVTVPPRLSGFRGLAKITLSANGVDEDALELISEYLEGDECLRELYFTNNLISGPDNLRRLGKAVARSKLEVISFNTNPLSADGLREFLSGLSEVDEDWTSDVETSRTHARSRWRHSITQTKGHCLKQLHLSSCPLGLDGARLIADFISHPERSANLNVLTLNDCELGLRGLNIVTRAAEIWNFTLLIMETHLNFSVATELDPYQRIMPGQGISPELQNELDELIDDEQMIDQGFSFQTKTKIDRSRYRRPAFPIDRKKRSITNLLQVLTSGHGDDPYIQAARREGIRRGLRHHLSTRESEVIKRNTLMREAGQKTALQAIPVARVLLTGRAPNPADVGADIMESMMQKPPSSHLLCGSSNSPHLRFPIMDLPFDVVPNIIQQSTDSPHSLSDLQWESLYRYAESRETLHAEMEKLAASRQSRQETFVISTSPTRTLTGSGLSSYRPGPGHPGRSEWLKSLAFGMTSQGKLMPQEEKAVMIGILDEIGCNSWDWRQQPNADVYTV</sequence>
<keyword evidence="1" id="KW-0343">GTPase activation</keyword>
<name>A0A8H3TNK7_9TREE</name>
<evidence type="ECO:0000313" key="5">
    <source>
        <dbReference type="Proteomes" id="UP000620104"/>
    </source>
</evidence>
<evidence type="ECO:0000313" key="4">
    <source>
        <dbReference type="EMBL" id="GHJ84451.1"/>
    </source>
</evidence>
<dbReference type="GO" id="GO:0048471">
    <property type="term" value="C:perinuclear region of cytoplasm"/>
    <property type="evidence" value="ECO:0007669"/>
    <property type="project" value="TreeGrafter"/>
</dbReference>
<dbReference type="GO" id="GO:0005829">
    <property type="term" value="C:cytosol"/>
    <property type="evidence" value="ECO:0007669"/>
    <property type="project" value="TreeGrafter"/>
</dbReference>
<dbReference type="OrthoDB" id="120976at2759"/>
<dbReference type="SMART" id="SM00368">
    <property type="entry name" value="LRR_RI"/>
    <property type="match status" value="3"/>
</dbReference>
<evidence type="ECO:0000256" key="2">
    <source>
        <dbReference type="ARBA" id="ARBA00022614"/>
    </source>
</evidence>
<evidence type="ECO:0000256" key="1">
    <source>
        <dbReference type="ARBA" id="ARBA00022468"/>
    </source>
</evidence>
<keyword evidence="5" id="KW-1185">Reference proteome</keyword>